<feature type="domain" description="EamA" evidence="9">
    <location>
        <begin position="7"/>
        <end position="134"/>
    </location>
</feature>
<keyword evidence="7 8" id="KW-0472">Membrane</keyword>
<keyword evidence="6 8" id="KW-1133">Transmembrane helix</keyword>
<sequence length="302" mass="31401">MLSGVAAYGLWGLFPLYFPLVDRAGPVELLAHRIGWSLLFVGAFLALRRQLGPVGALLRDRRRLRLLTLSAVMIAGNWGLYIYAVTTDRVIEAALGYFINPLLSVGLGLALFGERLRPAQTAALGLGTVAVVVLAAFSATGFPWIAVSLAVLFAGYGLVKKLADVGAAEGLMVETLVLAGPAALFLGVLAARGDGTFTTEGVGHALLLVAAGPVTAIPLVLFSACVTRVPLSTVGLLQYLAPVLQFLIGWLVAGETMPAARWAGFALVWTALVVLSADALRASAAGRRAATSGDAEPQPMVA</sequence>
<dbReference type="InterPro" id="IPR037185">
    <property type="entry name" value="EmrE-like"/>
</dbReference>
<feature type="transmembrane region" description="Helical" evidence="8">
    <location>
        <begin position="234"/>
        <end position="253"/>
    </location>
</feature>
<feature type="transmembrane region" description="Helical" evidence="8">
    <location>
        <begin position="90"/>
        <end position="112"/>
    </location>
</feature>
<keyword evidence="11" id="KW-1185">Reference proteome</keyword>
<evidence type="ECO:0000313" key="11">
    <source>
        <dbReference type="Proteomes" id="UP000240739"/>
    </source>
</evidence>
<dbReference type="EMBL" id="PYYB01000002">
    <property type="protein sequence ID" value="PTL56653.1"/>
    <property type="molecule type" value="Genomic_DNA"/>
</dbReference>
<dbReference type="PANTHER" id="PTHR22911:SF137">
    <property type="entry name" value="SOLUTE CARRIER FAMILY 35 MEMBER G2-RELATED"/>
    <property type="match status" value="1"/>
</dbReference>
<evidence type="ECO:0000313" key="10">
    <source>
        <dbReference type="EMBL" id="PTL56653.1"/>
    </source>
</evidence>
<feature type="transmembrane region" description="Helical" evidence="8">
    <location>
        <begin position="171"/>
        <end position="190"/>
    </location>
</feature>
<keyword evidence="3" id="KW-0813">Transport</keyword>
<dbReference type="OrthoDB" id="369870at2"/>
<feature type="transmembrane region" description="Helical" evidence="8">
    <location>
        <begin position="29"/>
        <end position="46"/>
    </location>
</feature>
<gene>
    <name evidence="10" type="primary">rarD</name>
    <name evidence="10" type="ORF">C7Y72_14610</name>
</gene>
<dbReference type="Pfam" id="PF00892">
    <property type="entry name" value="EamA"/>
    <property type="match status" value="1"/>
</dbReference>
<dbReference type="AlphaFoldDB" id="A0A2T4UFV0"/>
<protein>
    <submittedName>
        <fullName evidence="10">EamA family transporter RarD</fullName>
    </submittedName>
</protein>
<comment type="subcellular location">
    <subcellularLocation>
        <location evidence="1">Cell membrane</location>
        <topology evidence="1">Multi-pass membrane protein</topology>
    </subcellularLocation>
</comment>
<evidence type="ECO:0000256" key="2">
    <source>
        <dbReference type="ARBA" id="ARBA00007362"/>
    </source>
</evidence>
<dbReference type="InterPro" id="IPR000620">
    <property type="entry name" value="EamA_dom"/>
</dbReference>
<organism evidence="10 11">
    <name type="scientific">Paraconexibacter algicola</name>
    <dbReference type="NCBI Taxonomy" id="2133960"/>
    <lineage>
        <taxon>Bacteria</taxon>
        <taxon>Bacillati</taxon>
        <taxon>Actinomycetota</taxon>
        <taxon>Thermoleophilia</taxon>
        <taxon>Solirubrobacterales</taxon>
        <taxon>Paraconexibacteraceae</taxon>
        <taxon>Paraconexibacter</taxon>
    </lineage>
</organism>
<name>A0A2T4UFV0_9ACTN</name>
<evidence type="ECO:0000259" key="9">
    <source>
        <dbReference type="Pfam" id="PF00892"/>
    </source>
</evidence>
<dbReference type="SUPFAM" id="SSF103481">
    <property type="entry name" value="Multidrug resistance efflux transporter EmrE"/>
    <property type="match status" value="2"/>
</dbReference>
<comment type="similarity">
    <text evidence="2">Belongs to the EamA transporter family.</text>
</comment>
<dbReference type="GO" id="GO:0005886">
    <property type="term" value="C:plasma membrane"/>
    <property type="evidence" value="ECO:0007669"/>
    <property type="project" value="UniProtKB-SubCell"/>
</dbReference>
<dbReference type="Proteomes" id="UP000240739">
    <property type="component" value="Unassembled WGS sequence"/>
</dbReference>
<keyword evidence="5 8" id="KW-0812">Transmembrane</keyword>
<evidence type="ECO:0000256" key="7">
    <source>
        <dbReference type="ARBA" id="ARBA00023136"/>
    </source>
</evidence>
<feature type="transmembrane region" description="Helical" evidence="8">
    <location>
        <begin position="202"/>
        <end position="222"/>
    </location>
</feature>
<keyword evidence="4" id="KW-1003">Cell membrane</keyword>
<evidence type="ECO:0000256" key="6">
    <source>
        <dbReference type="ARBA" id="ARBA00022989"/>
    </source>
</evidence>
<evidence type="ECO:0000256" key="4">
    <source>
        <dbReference type="ARBA" id="ARBA00022475"/>
    </source>
</evidence>
<feature type="transmembrane region" description="Helical" evidence="8">
    <location>
        <begin position="66"/>
        <end position="84"/>
    </location>
</feature>
<dbReference type="PANTHER" id="PTHR22911">
    <property type="entry name" value="ACYL-MALONYL CONDENSING ENZYME-RELATED"/>
    <property type="match status" value="1"/>
</dbReference>
<feature type="transmembrane region" description="Helical" evidence="8">
    <location>
        <begin position="119"/>
        <end position="136"/>
    </location>
</feature>
<accession>A0A2T4UFV0</accession>
<comment type="caution">
    <text evidence="10">The sequence shown here is derived from an EMBL/GenBank/DDBJ whole genome shotgun (WGS) entry which is preliminary data.</text>
</comment>
<proteinExistence type="inferred from homology"/>
<dbReference type="NCBIfam" id="TIGR00688">
    <property type="entry name" value="rarD"/>
    <property type="match status" value="1"/>
</dbReference>
<dbReference type="InterPro" id="IPR004626">
    <property type="entry name" value="RarD"/>
</dbReference>
<reference evidence="10 11" key="1">
    <citation type="submission" date="2018-03" db="EMBL/GenBank/DDBJ databases">
        <title>Aquarubrobacter algicola gen. nov., sp. nov., a novel actinobacterium isolated from shallow eutrophic lake during the end of cyanobacterial harmful algal blooms.</title>
        <authorList>
            <person name="Chun S.J."/>
        </authorList>
    </citation>
    <scope>NUCLEOTIDE SEQUENCE [LARGE SCALE GENOMIC DNA]</scope>
    <source>
        <strain evidence="10 11">Seoho-28</strain>
    </source>
</reference>
<evidence type="ECO:0000256" key="3">
    <source>
        <dbReference type="ARBA" id="ARBA00022448"/>
    </source>
</evidence>
<evidence type="ECO:0000256" key="8">
    <source>
        <dbReference type="SAM" id="Phobius"/>
    </source>
</evidence>
<evidence type="ECO:0000256" key="5">
    <source>
        <dbReference type="ARBA" id="ARBA00022692"/>
    </source>
</evidence>
<evidence type="ECO:0000256" key="1">
    <source>
        <dbReference type="ARBA" id="ARBA00004651"/>
    </source>
</evidence>